<evidence type="ECO:0000313" key="2">
    <source>
        <dbReference type="Proteomes" id="UP000265515"/>
    </source>
</evidence>
<proteinExistence type="predicted"/>
<dbReference type="InterPro" id="IPR042121">
    <property type="entry name" value="MutL_C_regsub"/>
</dbReference>
<reference evidence="1 2" key="1">
    <citation type="journal article" date="2018" name="Cell">
        <title>The Chara Genome: Secondary Complexity and Implications for Plant Terrestrialization.</title>
        <authorList>
            <person name="Nishiyama T."/>
            <person name="Sakayama H."/>
            <person name="Vries J.D."/>
            <person name="Buschmann H."/>
            <person name="Saint-Marcoux D."/>
            <person name="Ullrich K.K."/>
            <person name="Haas F.B."/>
            <person name="Vanderstraeten L."/>
            <person name="Becker D."/>
            <person name="Lang D."/>
            <person name="Vosolsobe S."/>
            <person name="Rombauts S."/>
            <person name="Wilhelmsson P.K.I."/>
            <person name="Janitza P."/>
            <person name="Kern R."/>
            <person name="Heyl A."/>
            <person name="Rumpler F."/>
            <person name="Villalobos L.I.A.C."/>
            <person name="Clay J.M."/>
            <person name="Skokan R."/>
            <person name="Toyoda A."/>
            <person name="Suzuki Y."/>
            <person name="Kagoshima H."/>
            <person name="Schijlen E."/>
            <person name="Tajeshwar N."/>
            <person name="Catarino B."/>
            <person name="Hetherington A.J."/>
            <person name="Saltykova A."/>
            <person name="Bonnot C."/>
            <person name="Breuninger H."/>
            <person name="Symeonidi A."/>
            <person name="Radhakrishnan G.V."/>
            <person name="Van Nieuwerburgh F."/>
            <person name="Deforce D."/>
            <person name="Chang C."/>
            <person name="Karol K.G."/>
            <person name="Hedrich R."/>
            <person name="Ulvskov P."/>
            <person name="Glockner G."/>
            <person name="Delwiche C.F."/>
            <person name="Petrasek J."/>
            <person name="Van de Peer Y."/>
            <person name="Friml J."/>
            <person name="Beilby M."/>
            <person name="Dolan L."/>
            <person name="Kohara Y."/>
            <person name="Sugano S."/>
            <person name="Fujiyama A."/>
            <person name="Delaux P.-M."/>
            <person name="Quint M."/>
            <person name="TheiBen G."/>
            <person name="Hagemann M."/>
            <person name="Harholt J."/>
            <person name="Dunand C."/>
            <person name="Zachgo S."/>
            <person name="Langdale J."/>
            <person name="Maumus F."/>
            <person name="Straeten D.V.D."/>
            <person name="Gould S.B."/>
            <person name="Rensing S.A."/>
        </authorList>
    </citation>
    <scope>NUCLEOTIDE SEQUENCE [LARGE SCALE GENOMIC DNA]</scope>
    <source>
        <strain evidence="1 2">S276</strain>
    </source>
</reference>
<organism evidence="1 2">
    <name type="scientific">Chara braunii</name>
    <name type="common">Braun's stonewort</name>
    <dbReference type="NCBI Taxonomy" id="69332"/>
    <lineage>
        <taxon>Eukaryota</taxon>
        <taxon>Viridiplantae</taxon>
        <taxon>Streptophyta</taxon>
        <taxon>Charophyceae</taxon>
        <taxon>Charales</taxon>
        <taxon>Characeae</taxon>
        <taxon>Chara</taxon>
    </lineage>
</organism>
<dbReference type="Proteomes" id="UP000265515">
    <property type="component" value="Unassembled WGS sequence"/>
</dbReference>
<name>A0A388K8C6_CHABU</name>
<comment type="caution">
    <text evidence="1">The sequence shown here is derived from an EMBL/GenBank/DDBJ whole genome shotgun (WGS) entry which is preliminary data.</text>
</comment>
<dbReference type="STRING" id="69332.A0A388K8C6"/>
<dbReference type="EMBL" id="BFEA01000070">
    <property type="protein sequence ID" value="GBG66183.1"/>
    <property type="molecule type" value="Genomic_DNA"/>
</dbReference>
<dbReference type="GO" id="GO:0016887">
    <property type="term" value="F:ATP hydrolysis activity"/>
    <property type="evidence" value="ECO:0007669"/>
    <property type="project" value="InterPro"/>
</dbReference>
<evidence type="ECO:0000313" key="1">
    <source>
        <dbReference type="EMBL" id="GBG66183.1"/>
    </source>
</evidence>
<protein>
    <submittedName>
        <fullName evidence="1">Uncharacterized protein</fullName>
    </submittedName>
</protein>
<dbReference type="OrthoDB" id="429932at2759"/>
<dbReference type="InterPro" id="IPR038973">
    <property type="entry name" value="MutL/Mlh/Pms-like"/>
</dbReference>
<dbReference type="GO" id="GO:0140664">
    <property type="term" value="F:ATP-dependent DNA damage sensor activity"/>
    <property type="evidence" value="ECO:0007669"/>
    <property type="project" value="InterPro"/>
</dbReference>
<dbReference type="Gene3D" id="3.30.1540.20">
    <property type="entry name" value="MutL, C-terminal domain, dimerisation subdomain"/>
    <property type="match status" value="1"/>
</dbReference>
<sequence>MGRTYSQQSSPGCIRLRGCTDSPKISDCEHTLMCDNMAVVVQVLSGKEPRRPVLLDKPIEMVLTGTEEQGLLEYRARLEEWGWRYRVSAQVSNLVQRCRSASQPCRQVATIFAVPLVLGVPLKSGDLKEHLHQSFKILLCLPAGAIMFGHKILPTESKLLISQLAKTQLLFQCAHGRPTMAPIVNLSALRKALRQSQATNFRSSGEEMAAAFPTARLAIEAWEPGGGAAKEAIARDGGSTERGGGGGVRVFGNYNAAVGSQLPTSGSCSSAIGGLHCSSSWRAGKVMANNARPTVERARDRLQYALQMGV</sequence>
<dbReference type="PANTHER" id="PTHR10073">
    <property type="entry name" value="DNA MISMATCH REPAIR PROTEIN MLH, PMS, MUTL"/>
    <property type="match status" value="1"/>
</dbReference>
<dbReference type="GO" id="GO:0006298">
    <property type="term" value="P:mismatch repair"/>
    <property type="evidence" value="ECO:0007669"/>
    <property type="project" value="InterPro"/>
</dbReference>
<keyword evidence="2" id="KW-1185">Reference proteome</keyword>
<dbReference type="AlphaFoldDB" id="A0A388K8C6"/>
<dbReference type="Gene3D" id="3.30.1370.100">
    <property type="entry name" value="MutL, C-terminal domain, regulatory subdomain"/>
    <property type="match status" value="1"/>
</dbReference>
<dbReference type="Gramene" id="GBG66183">
    <property type="protein sequence ID" value="GBG66183"/>
    <property type="gene ID" value="CBR_g57065"/>
</dbReference>
<dbReference type="InterPro" id="IPR042120">
    <property type="entry name" value="MutL_C_dimsub"/>
</dbReference>
<gene>
    <name evidence="1" type="ORF">CBR_g57065</name>
</gene>
<accession>A0A388K8C6</accession>
<dbReference type="PANTHER" id="PTHR10073:SF47">
    <property type="entry name" value="DNA MISMATCH REPAIR PROTEIN MLH3"/>
    <property type="match status" value="1"/>
</dbReference>
<dbReference type="GO" id="GO:0032300">
    <property type="term" value="C:mismatch repair complex"/>
    <property type="evidence" value="ECO:0007669"/>
    <property type="project" value="InterPro"/>
</dbReference>